<proteinExistence type="predicted"/>
<dbReference type="PANTHER" id="PTHR42208">
    <property type="entry name" value="HEAVY METAL TRANSPORTER-RELATED"/>
    <property type="match status" value="1"/>
</dbReference>
<accession>A0A1H3YGK6</accession>
<organism evidence="3 4">
    <name type="scientific">Psychroflexus halocasei</name>
    <dbReference type="NCBI Taxonomy" id="908615"/>
    <lineage>
        <taxon>Bacteria</taxon>
        <taxon>Pseudomonadati</taxon>
        <taxon>Bacteroidota</taxon>
        <taxon>Flavobacteriia</taxon>
        <taxon>Flavobacteriales</taxon>
        <taxon>Flavobacteriaceae</taxon>
        <taxon>Psychroflexus</taxon>
    </lineage>
</organism>
<dbReference type="RefSeq" id="WP_093240616.1">
    <property type="nucleotide sequence ID" value="NZ_FNQF01000003.1"/>
</dbReference>
<feature type="transmembrane region" description="Helical" evidence="1">
    <location>
        <begin position="126"/>
        <end position="146"/>
    </location>
</feature>
<keyword evidence="1" id="KW-1133">Transmembrane helix</keyword>
<evidence type="ECO:0000259" key="2">
    <source>
        <dbReference type="Pfam" id="PF13386"/>
    </source>
</evidence>
<keyword evidence="1" id="KW-0472">Membrane</keyword>
<dbReference type="PANTHER" id="PTHR42208:SF1">
    <property type="entry name" value="HEAVY METAL TRANSPORTER"/>
    <property type="match status" value="1"/>
</dbReference>
<protein>
    <recommendedName>
        <fullName evidence="2">Urease accessory protein UreH-like transmembrane domain-containing protein</fullName>
    </recommendedName>
</protein>
<feature type="transmembrane region" description="Helical" evidence="1">
    <location>
        <begin position="75"/>
        <end position="94"/>
    </location>
</feature>
<name>A0A1H3YGK6_9FLAO</name>
<feature type="transmembrane region" description="Helical" evidence="1">
    <location>
        <begin position="49"/>
        <end position="69"/>
    </location>
</feature>
<evidence type="ECO:0000313" key="4">
    <source>
        <dbReference type="Proteomes" id="UP000198820"/>
    </source>
</evidence>
<dbReference type="EMBL" id="FNQF01000003">
    <property type="protein sequence ID" value="SEA10686.1"/>
    <property type="molecule type" value="Genomic_DNA"/>
</dbReference>
<evidence type="ECO:0000313" key="3">
    <source>
        <dbReference type="EMBL" id="SEA10686.1"/>
    </source>
</evidence>
<feature type="transmembrane region" description="Helical" evidence="1">
    <location>
        <begin position="158"/>
        <end position="181"/>
    </location>
</feature>
<feature type="transmembrane region" description="Helical" evidence="1">
    <location>
        <begin position="193"/>
        <end position="217"/>
    </location>
</feature>
<evidence type="ECO:0000256" key="1">
    <source>
        <dbReference type="SAM" id="Phobius"/>
    </source>
</evidence>
<dbReference type="Proteomes" id="UP000198820">
    <property type="component" value="Unassembled WGS sequence"/>
</dbReference>
<reference evidence="3 4" key="1">
    <citation type="submission" date="2016-10" db="EMBL/GenBank/DDBJ databases">
        <authorList>
            <person name="de Groot N.N."/>
        </authorList>
    </citation>
    <scope>NUCLEOTIDE SEQUENCE [LARGE SCALE GENOMIC DNA]</scope>
    <source>
        <strain evidence="3 4">DSM 23581</strain>
    </source>
</reference>
<sequence>MLWSAFILGFLGSLHCVGMCGPIALMLPVSRTNQSLKFLQILLYNSGRILTYMIIGLLFGLLGESIASFGFQQHLSIAIGAIMLLSVLIPQKFLSRFKVSQPFYRAITKIKAQLGASFKKKSLDTFFSIGFLNGFLPCGLVYMAVFGSVATGDIVNGALYMALFGLGTLPMMTFVIYLKSFTQNVLKLNLKKVIPYAVGLIGILFILRGMGLGIPYVSPKPVEQKVESNMECY</sequence>
<dbReference type="InterPro" id="IPR039447">
    <property type="entry name" value="UreH-like_TM_dom"/>
</dbReference>
<dbReference type="AlphaFoldDB" id="A0A1H3YGK6"/>
<feature type="domain" description="Urease accessory protein UreH-like transmembrane" evidence="2">
    <location>
        <begin position="5"/>
        <end position="204"/>
    </location>
</feature>
<keyword evidence="4" id="KW-1185">Reference proteome</keyword>
<gene>
    <name evidence="3" type="ORF">SAMN05421540_103140</name>
</gene>
<dbReference type="STRING" id="908615.SAMN05421540_103140"/>
<keyword evidence="1" id="KW-0812">Transmembrane</keyword>
<dbReference type="Pfam" id="PF13386">
    <property type="entry name" value="DsbD_2"/>
    <property type="match status" value="1"/>
</dbReference>
<feature type="transmembrane region" description="Helical" evidence="1">
    <location>
        <begin position="6"/>
        <end position="29"/>
    </location>
</feature>